<dbReference type="RefSeq" id="WP_129454900.1">
    <property type="nucleotide sequence ID" value="NZ_JACXYX010000005.1"/>
</dbReference>
<dbReference type="AlphaFoldDB" id="A0A4Q2SBG3"/>
<dbReference type="Pfam" id="PF11377">
    <property type="entry name" value="DUF3180"/>
    <property type="match status" value="1"/>
</dbReference>
<keyword evidence="2" id="KW-0812">Transmembrane</keyword>
<evidence type="ECO:0000313" key="4">
    <source>
        <dbReference type="Proteomes" id="UP000293291"/>
    </source>
</evidence>
<feature type="transmembrane region" description="Helical" evidence="2">
    <location>
        <begin position="60"/>
        <end position="81"/>
    </location>
</feature>
<feature type="compositionally biased region" description="Low complexity" evidence="1">
    <location>
        <begin position="1"/>
        <end position="10"/>
    </location>
</feature>
<feature type="transmembrane region" description="Helical" evidence="2">
    <location>
        <begin position="29"/>
        <end position="48"/>
    </location>
</feature>
<proteinExistence type="predicted"/>
<feature type="transmembrane region" description="Helical" evidence="2">
    <location>
        <begin position="101"/>
        <end position="123"/>
    </location>
</feature>
<reference evidence="3 4" key="1">
    <citation type="submission" date="2019-01" db="EMBL/GenBank/DDBJ databases">
        <title>Novel species of Nocardioides.</title>
        <authorList>
            <person name="Liu Q."/>
            <person name="Xin Y.-H."/>
        </authorList>
    </citation>
    <scope>NUCLEOTIDE SEQUENCE [LARGE SCALE GENOMIC DNA]</scope>
    <source>
        <strain evidence="3 4">CGMCC 4.6875</strain>
    </source>
</reference>
<dbReference type="OrthoDB" id="3786771at2"/>
<evidence type="ECO:0000256" key="1">
    <source>
        <dbReference type="SAM" id="MobiDB-lite"/>
    </source>
</evidence>
<keyword evidence="4" id="KW-1185">Reference proteome</keyword>
<organism evidence="3 4">
    <name type="scientific">Nocardioides ganghwensis</name>
    <dbReference type="NCBI Taxonomy" id="252230"/>
    <lineage>
        <taxon>Bacteria</taxon>
        <taxon>Bacillati</taxon>
        <taxon>Actinomycetota</taxon>
        <taxon>Actinomycetes</taxon>
        <taxon>Propionibacteriales</taxon>
        <taxon>Nocardioidaceae</taxon>
        <taxon>Nocardioides</taxon>
    </lineage>
</organism>
<evidence type="ECO:0000256" key="2">
    <source>
        <dbReference type="SAM" id="Phobius"/>
    </source>
</evidence>
<dbReference type="EMBL" id="SDWU01000009">
    <property type="protein sequence ID" value="RYC02287.1"/>
    <property type="molecule type" value="Genomic_DNA"/>
</dbReference>
<accession>A0A4Q2SBG3</accession>
<keyword evidence="2" id="KW-0472">Membrane</keyword>
<dbReference type="InterPro" id="IPR021517">
    <property type="entry name" value="DUF3180"/>
</dbReference>
<sequence length="169" mass="17499">MSAGPQAGPGPEDEPPEPRGTLRPTTARALTVCAVLGLVVGWGIHPVATALTGRPPLVSWVQALALVMVAAIMGFLAWHTWQTVHVRGERLEPHQAVNRLVLGRACAIGGTLVAAGYVGYAVSWLGDASQLADRWVLRSVVAAAGAAGVMLASLALERACRADGGRSQP</sequence>
<dbReference type="Proteomes" id="UP000293291">
    <property type="component" value="Unassembled WGS sequence"/>
</dbReference>
<name>A0A4Q2SBG3_9ACTN</name>
<protein>
    <submittedName>
        <fullName evidence="3">DUF3180 domain-containing protein</fullName>
    </submittedName>
</protein>
<gene>
    <name evidence="3" type="ORF">EUA07_09450</name>
</gene>
<comment type="caution">
    <text evidence="3">The sequence shown here is derived from an EMBL/GenBank/DDBJ whole genome shotgun (WGS) entry which is preliminary data.</text>
</comment>
<feature type="transmembrane region" description="Helical" evidence="2">
    <location>
        <begin position="135"/>
        <end position="156"/>
    </location>
</feature>
<keyword evidence="2" id="KW-1133">Transmembrane helix</keyword>
<evidence type="ECO:0000313" key="3">
    <source>
        <dbReference type="EMBL" id="RYC02287.1"/>
    </source>
</evidence>
<feature type="region of interest" description="Disordered" evidence="1">
    <location>
        <begin position="1"/>
        <end position="23"/>
    </location>
</feature>